<reference evidence="1" key="1">
    <citation type="submission" date="2022-10" db="EMBL/GenBank/DDBJ databases">
        <title>Genome Sequence of Xylaria curta.</title>
        <authorList>
            <person name="Buettner E."/>
        </authorList>
    </citation>
    <scope>NUCLEOTIDE SEQUENCE</scope>
    <source>
        <strain evidence="1">Babe10</strain>
    </source>
</reference>
<sequence>MSSIDEKGRQPSVSDGQLTDVQELTLLGYKPALRRNRSTYTLLFQSLAIAAIPYGFGSPLISSVYGGGQLPMFLGWIVVLIFDECIALSLSELASRYPTSAGPYYWSFQLASPRYRTVLSFITGWCWLVGNWTITLSVNFGFASLVAASVNLFRPDFVVAPWQLLLICYALCFLTFFVVAFGNKLLPMVDTICAIFTAISILVTLVTLSVKADVGRHSPSDTLGHYDTTLSGWGRFSFFIGILPAAYTFCAIGMISSMAEECDKPTIKLPNALSLCVPIGGIAGLFFIIPICATLPDLTDILQAPVGQALPYIFGRVTGSPGSGLALMVLVFVIAFFCSISITVAASRCTWAFARDNAIPLASLWARIDERHGTPIWALVLTTVVQLLLGLINLGSSSAFLAFVSVGVISLSVSYGIPIAISLVHRRKEVQVAHWKMPGAVGFAVNVIAVVWIVFELVLFSLPTALPVTAVSMNYAIVVFVGFMTLSAIWYGIYARKVLGTSFPQGEKHIETPLSKTHFLFVYMAEKQEMDQSQTRRRRRDGSSSNVQQRLCPHCGRSFKRSEHLERHVRTHTKEKPYICHCGSAFSRRDLLTRHMRISHETNDGASKSPDAPVSDEGQQSVSEPATPSDPTPSSRSDFATDRCVPASHYMDSNHDLGMGTHGGSSYHQLSPRQDYYHQGHQYSNYDQYAGYPSIPDTAGLQADWSPYYHDQGGDQDMVDPALRGSMGDQSSPLHNDFPAHTYNSWMSASQHWSN</sequence>
<accession>A0ACC1PPG4</accession>
<dbReference type="EMBL" id="JAPDGR010000105">
    <property type="protein sequence ID" value="KAJ2996176.1"/>
    <property type="molecule type" value="Genomic_DNA"/>
</dbReference>
<evidence type="ECO:0000313" key="1">
    <source>
        <dbReference type="EMBL" id="KAJ2996176.1"/>
    </source>
</evidence>
<protein>
    <submittedName>
        <fullName evidence="1">Uncharacterized protein</fullName>
    </submittedName>
</protein>
<keyword evidence="2" id="KW-1185">Reference proteome</keyword>
<dbReference type="Proteomes" id="UP001143856">
    <property type="component" value="Unassembled WGS sequence"/>
</dbReference>
<evidence type="ECO:0000313" key="2">
    <source>
        <dbReference type="Proteomes" id="UP001143856"/>
    </source>
</evidence>
<name>A0ACC1PPG4_9PEZI</name>
<comment type="caution">
    <text evidence="1">The sequence shown here is derived from an EMBL/GenBank/DDBJ whole genome shotgun (WGS) entry which is preliminary data.</text>
</comment>
<organism evidence="1 2">
    <name type="scientific">Xylaria curta</name>
    <dbReference type="NCBI Taxonomy" id="42375"/>
    <lineage>
        <taxon>Eukaryota</taxon>
        <taxon>Fungi</taxon>
        <taxon>Dikarya</taxon>
        <taxon>Ascomycota</taxon>
        <taxon>Pezizomycotina</taxon>
        <taxon>Sordariomycetes</taxon>
        <taxon>Xylariomycetidae</taxon>
        <taxon>Xylariales</taxon>
        <taxon>Xylariaceae</taxon>
        <taxon>Xylaria</taxon>
    </lineage>
</organism>
<gene>
    <name evidence="1" type="ORF">NUW58_g1054</name>
</gene>
<proteinExistence type="predicted"/>